<gene>
    <name evidence="7" type="primary">mltG</name>
    <name evidence="8" type="ORF">UT23_C0009G0003</name>
</gene>
<proteinExistence type="inferred from homology"/>
<evidence type="ECO:0000256" key="1">
    <source>
        <dbReference type="ARBA" id="ARBA00022475"/>
    </source>
</evidence>
<dbReference type="CDD" id="cd08010">
    <property type="entry name" value="MltG_like"/>
    <property type="match status" value="1"/>
</dbReference>
<reference evidence="8 9" key="1">
    <citation type="journal article" date="2015" name="Nature">
        <title>rRNA introns, odd ribosomes, and small enigmatic genomes across a large radiation of phyla.</title>
        <authorList>
            <person name="Brown C.T."/>
            <person name="Hug L.A."/>
            <person name="Thomas B.C."/>
            <person name="Sharon I."/>
            <person name="Castelle C.J."/>
            <person name="Singh A."/>
            <person name="Wilkins M.J."/>
            <person name="Williams K.H."/>
            <person name="Banfield J.F."/>
        </authorList>
    </citation>
    <scope>NUCLEOTIDE SEQUENCE [LARGE SCALE GENOMIC DNA]</scope>
</reference>
<dbReference type="Pfam" id="PF02618">
    <property type="entry name" value="YceG"/>
    <property type="match status" value="1"/>
</dbReference>
<protein>
    <recommendedName>
        <fullName evidence="7">Endolytic murein transglycosylase</fullName>
        <ecNumber evidence="7">4.2.2.29</ecNumber>
    </recommendedName>
    <alternativeName>
        <fullName evidence="7">Peptidoglycan lytic transglycosylase</fullName>
    </alternativeName>
    <alternativeName>
        <fullName evidence="7">Peptidoglycan polymerization terminase</fullName>
    </alternativeName>
</protein>
<evidence type="ECO:0000256" key="4">
    <source>
        <dbReference type="ARBA" id="ARBA00023136"/>
    </source>
</evidence>
<dbReference type="Gene3D" id="3.30.1490.480">
    <property type="entry name" value="Endolytic murein transglycosylase"/>
    <property type="match status" value="1"/>
</dbReference>
<keyword evidence="6 7" id="KW-0961">Cell wall biogenesis/degradation</keyword>
<evidence type="ECO:0000256" key="7">
    <source>
        <dbReference type="HAMAP-Rule" id="MF_02065"/>
    </source>
</evidence>
<dbReference type="InterPro" id="IPR003770">
    <property type="entry name" value="MLTG-like"/>
</dbReference>
<dbReference type="AlphaFoldDB" id="A0A0G0PHW1"/>
<dbReference type="NCBIfam" id="TIGR00247">
    <property type="entry name" value="endolytic transglycosylase MltG"/>
    <property type="match status" value="1"/>
</dbReference>
<organism evidence="8 9">
    <name type="scientific">Candidatus Woesebacteria bacterium GW2011_GWA1_39_12</name>
    <dbReference type="NCBI Taxonomy" id="1618549"/>
    <lineage>
        <taxon>Bacteria</taxon>
        <taxon>Candidatus Woeseibacteriota</taxon>
    </lineage>
</organism>
<keyword evidence="2 7" id="KW-0812">Transmembrane</keyword>
<evidence type="ECO:0000256" key="2">
    <source>
        <dbReference type="ARBA" id="ARBA00022692"/>
    </source>
</evidence>
<evidence type="ECO:0000313" key="8">
    <source>
        <dbReference type="EMBL" id="KKQ97674.1"/>
    </source>
</evidence>
<dbReference type="EMBL" id="LBWA01000009">
    <property type="protein sequence ID" value="KKQ97674.1"/>
    <property type="molecule type" value="Genomic_DNA"/>
</dbReference>
<dbReference type="EC" id="4.2.2.29" evidence="7"/>
<keyword evidence="5 7" id="KW-0456">Lyase</keyword>
<dbReference type="GO" id="GO:0009252">
    <property type="term" value="P:peptidoglycan biosynthetic process"/>
    <property type="evidence" value="ECO:0007669"/>
    <property type="project" value="UniProtKB-UniRule"/>
</dbReference>
<evidence type="ECO:0000313" key="9">
    <source>
        <dbReference type="Proteomes" id="UP000034325"/>
    </source>
</evidence>
<comment type="function">
    <text evidence="7">Functions as a peptidoglycan terminase that cleaves nascent peptidoglycan strands endolytically to terminate their elongation.</text>
</comment>
<dbReference type="PANTHER" id="PTHR30518:SF2">
    <property type="entry name" value="ENDOLYTIC MUREIN TRANSGLYCOSYLASE"/>
    <property type="match status" value="1"/>
</dbReference>
<dbReference type="GO" id="GO:0005886">
    <property type="term" value="C:plasma membrane"/>
    <property type="evidence" value="ECO:0007669"/>
    <property type="project" value="UniProtKB-UniRule"/>
</dbReference>
<comment type="similarity">
    <text evidence="7">Belongs to the transglycosylase MltG family.</text>
</comment>
<evidence type="ECO:0000256" key="6">
    <source>
        <dbReference type="ARBA" id="ARBA00023316"/>
    </source>
</evidence>
<evidence type="ECO:0000256" key="3">
    <source>
        <dbReference type="ARBA" id="ARBA00022989"/>
    </source>
</evidence>
<dbReference type="HAMAP" id="MF_02065">
    <property type="entry name" value="MltG"/>
    <property type="match status" value="1"/>
</dbReference>
<keyword evidence="1 7" id="KW-1003">Cell membrane</keyword>
<dbReference type="GO" id="GO:0071555">
    <property type="term" value="P:cell wall organization"/>
    <property type="evidence" value="ECO:0007669"/>
    <property type="project" value="UniProtKB-KW"/>
</dbReference>
<dbReference type="Gene3D" id="3.30.160.60">
    <property type="entry name" value="Classic Zinc Finger"/>
    <property type="match status" value="1"/>
</dbReference>
<dbReference type="PATRIC" id="fig|1618549.4.peg.827"/>
<evidence type="ECO:0000256" key="5">
    <source>
        <dbReference type="ARBA" id="ARBA00023239"/>
    </source>
</evidence>
<dbReference type="Proteomes" id="UP000034325">
    <property type="component" value="Unassembled WGS sequence"/>
</dbReference>
<accession>A0A0G0PHW1</accession>
<dbReference type="GO" id="GO:0008932">
    <property type="term" value="F:lytic endotransglycosylase activity"/>
    <property type="evidence" value="ECO:0007669"/>
    <property type="project" value="UniProtKB-UniRule"/>
</dbReference>
<comment type="caution">
    <text evidence="8">The sequence shown here is derived from an EMBL/GenBank/DDBJ whole genome shotgun (WGS) entry which is preliminary data.</text>
</comment>
<sequence>MGGVFWWKWNSRPISDDKTPIRIVIPRGRSASQVAQELYKKGLIRSPFVFKFYVQLTGKTKNIQAGEFQLSPNLSIPEILEVFSKGPLQLWVTVPEGLRREEIAGRFIEGLEMQGAQAETFGQEFLESSEGKEGFLFPDTYLFPRNATASAIVKVMNQTFEKKIDDELRGVIAKSDFTLEETITLASIIERETKTSEERPIVAGIFMNRIDIGMGLQADATVQYAVASERCTVDSGQCNWWPILTKEDLAIDSPYNTYKFKGLPPAPIANPGLSSIKAAIYPEDSDYFYYLHDPGGKIHYAKTLSEHNENVRKYLGK</sequence>
<comment type="catalytic activity">
    <reaction evidence="7">
        <text>a peptidoglycan chain = a peptidoglycan chain with N-acetyl-1,6-anhydromuramyl-[peptide] at the reducing end + a peptidoglycan chain with N-acetylglucosamine at the non-reducing end.</text>
        <dbReference type="EC" id="4.2.2.29"/>
    </reaction>
</comment>
<feature type="site" description="Important for catalytic activity" evidence="7">
    <location>
        <position position="192"/>
    </location>
</feature>
<name>A0A0G0PHW1_9BACT</name>
<keyword evidence="4 7" id="KW-0472">Membrane</keyword>
<dbReference type="PANTHER" id="PTHR30518">
    <property type="entry name" value="ENDOLYTIC MUREIN TRANSGLYCOSYLASE"/>
    <property type="match status" value="1"/>
</dbReference>
<keyword evidence="3 7" id="KW-1133">Transmembrane helix</keyword>